<comment type="subcellular location">
    <subcellularLocation>
        <location evidence="1">Nucleus</location>
    </subcellularLocation>
</comment>
<accession>A0A8H4SYM5</accession>
<dbReference type="PANTHER" id="PTHR37534">
    <property type="entry name" value="TRANSCRIPTIONAL ACTIVATOR PROTEIN UGA3"/>
    <property type="match status" value="1"/>
</dbReference>
<dbReference type="Pfam" id="PF11951">
    <property type="entry name" value="Fungal_trans_2"/>
    <property type="match status" value="2"/>
</dbReference>
<dbReference type="GO" id="GO:0005634">
    <property type="term" value="C:nucleus"/>
    <property type="evidence" value="ECO:0007669"/>
    <property type="project" value="UniProtKB-SubCell"/>
</dbReference>
<sequence length="463" mass="52550">MKKRGPPSKKSAVRAARQKQSSPASSSHSDAVTLSHLSLYPSKTASTPKEQSYFRLDNDDSRLLPSLSDWSFDLDSLDWQLLDRYTRFFSTTYPTCKDASSPFLKVLIPLAMQSRPVLDAMLALSCVQSWEDGKFTMDVAMLRYRSKAIRGCSDLVKEIMENPQARQEALNQDGNSFIPTITSRTMEITGDDAIIPLLATSVLLMLYEKLHGEGRENGTIHLQLFAQLFPSQLFVEILDKVAQNSQASYPDDAMVFLSNSFLYNDLVRSTSLRTSTLSSFYLDRTRCSPLDQPKEDLRNRFYFPTIIARISANDMSVTDCDINAWDGTLSWLPSLALQVPDKNKQTELLPLSDPMFLYDPFFQSLESFSSPSGWSQERLVSELYRVAAISYRRQRQLENSQLGLGNLSAWAIELLRLMPSGSQYETALLWPIALIGPEFTEETHREYIFSRLQELERHCMGVL</sequence>
<protein>
    <submittedName>
        <fullName evidence="4">Uncharacterized protein</fullName>
    </submittedName>
</protein>
<dbReference type="InterPro" id="IPR021858">
    <property type="entry name" value="Fun_TF"/>
</dbReference>
<reference evidence="4" key="2">
    <citation type="submission" date="2020-05" db="EMBL/GenBank/DDBJ databases">
        <authorList>
            <person name="Kim H.-S."/>
            <person name="Proctor R.H."/>
            <person name="Brown D.W."/>
        </authorList>
    </citation>
    <scope>NUCLEOTIDE SEQUENCE</scope>
    <source>
        <strain evidence="4">NRRL 20472</strain>
    </source>
</reference>
<proteinExistence type="predicted"/>
<dbReference type="Proteomes" id="UP000622797">
    <property type="component" value="Unassembled WGS sequence"/>
</dbReference>
<keyword evidence="2" id="KW-0539">Nucleus</keyword>
<dbReference type="PANTHER" id="PTHR37534:SF49">
    <property type="entry name" value="LYSINE BIOSYNTHESIS REGULATORY PROTEIN LYS14"/>
    <property type="match status" value="1"/>
</dbReference>
<feature type="region of interest" description="Disordered" evidence="3">
    <location>
        <begin position="1"/>
        <end position="32"/>
    </location>
</feature>
<dbReference type="OrthoDB" id="3251668at2759"/>
<evidence type="ECO:0000256" key="1">
    <source>
        <dbReference type="ARBA" id="ARBA00004123"/>
    </source>
</evidence>
<dbReference type="AlphaFoldDB" id="A0A8H4SYM5"/>
<organism evidence="4 5">
    <name type="scientific">Fusarium sarcochroum</name>
    <dbReference type="NCBI Taxonomy" id="1208366"/>
    <lineage>
        <taxon>Eukaryota</taxon>
        <taxon>Fungi</taxon>
        <taxon>Dikarya</taxon>
        <taxon>Ascomycota</taxon>
        <taxon>Pezizomycotina</taxon>
        <taxon>Sordariomycetes</taxon>
        <taxon>Hypocreomycetidae</taxon>
        <taxon>Hypocreales</taxon>
        <taxon>Nectriaceae</taxon>
        <taxon>Fusarium</taxon>
        <taxon>Fusarium lateritium species complex</taxon>
    </lineage>
</organism>
<reference evidence="4" key="1">
    <citation type="journal article" date="2020" name="BMC Genomics">
        <title>Correction to: Identification and distribution of gene clusters required for synthesis of sphingolipid metabolism inhibitors in diverse species of the filamentous fungus Fusarium.</title>
        <authorList>
            <person name="Kim H.S."/>
            <person name="Lohmar J.M."/>
            <person name="Busman M."/>
            <person name="Brown D.W."/>
            <person name="Naumann T.A."/>
            <person name="Divon H.H."/>
            <person name="Lysoe E."/>
            <person name="Uhlig S."/>
            <person name="Proctor R.H."/>
        </authorList>
    </citation>
    <scope>NUCLEOTIDE SEQUENCE</scope>
    <source>
        <strain evidence="4">NRRL 20472</strain>
    </source>
</reference>
<evidence type="ECO:0000313" key="5">
    <source>
        <dbReference type="Proteomes" id="UP000622797"/>
    </source>
</evidence>
<comment type="caution">
    <text evidence="4">The sequence shown here is derived from an EMBL/GenBank/DDBJ whole genome shotgun (WGS) entry which is preliminary data.</text>
</comment>
<dbReference type="GO" id="GO:0000976">
    <property type="term" value="F:transcription cis-regulatory region binding"/>
    <property type="evidence" value="ECO:0007669"/>
    <property type="project" value="TreeGrafter"/>
</dbReference>
<dbReference type="GO" id="GO:0003700">
    <property type="term" value="F:DNA-binding transcription factor activity"/>
    <property type="evidence" value="ECO:0007669"/>
    <property type="project" value="TreeGrafter"/>
</dbReference>
<name>A0A8H4SYM5_9HYPO</name>
<gene>
    <name evidence="4" type="ORF">FSARC_13858</name>
</gene>
<evidence type="ECO:0000313" key="4">
    <source>
        <dbReference type="EMBL" id="KAF4947939.1"/>
    </source>
</evidence>
<keyword evidence="5" id="KW-1185">Reference proteome</keyword>
<evidence type="ECO:0000256" key="2">
    <source>
        <dbReference type="ARBA" id="ARBA00023242"/>
    </source>
</evidence>
<dbReference type="GO" id="GO:0045944">
    <property type="term" value="P:positive regulation of transcription by RNA polymerase II"/>
    <property type="evidence" value="ECO:0007669"/>
    <property type="project" value="TreeGrafter"/>
</dbReference>
<dbReference type="EMBL" id="JABEXW010001075">
    <property type="protein sequence ID" value="KAF4947939.1"/>
    <property type="molecule type" value="Genomic_DNA"/>
</dbReference>
<evidence type="ECO:0000256" key="3">
    <source>
        <dbReference type="SAM" id="MobiDB-lite"/>
    </source>
</evidence>